<organism evidence="1 2">
    <name type="scientific">Linum trigynum</name>
    <dbReference type="NCBI Taxonomy" id="586398"/>
    <lineage>
        <taxon>Eukaryota</taxon>
        <taxon>Viridiplantae</taxon>
        <taxon>Streptophyta</taxon>
        <taxon>Embryophyta</taxon>
        <taxon>Tracheophyta</taxon>
        <taxon>Spermatophyta</taxon>
        <taxon>Magnoliopsida</taxon>
        <taxon>eudicotyledons</taxon>
        <taxon>Gunneridae</taxon>
        <taxon>Pentapetalae</taxon>
        <taxon>rosids</taxon>
        <taxon>fabids</taxon>
        <taxon>Malpighiales</taxon>
        <taxon>Linaceae</taxon>
        <taxon>Linum</taxon>
    </lineage>
</organism>
<dbReference type="PANTHER" id="PTHR31400:SF1">
    <property type="entry name" value="PROTEIN GUCD1"/>
    <property type="match status" value="1"/>
</dbReference>
<sequence>MWPLHVPFSKLLNVEAVEEDEDEVIDGWFSQEMGRQRIVSLSHFVAVPHKNQLHSWDCGLACAVVVLNAIGVNDCSIDASADMCCTTSIWTNDLASLLK</sequence>
<gene>
    <name evidence="1" type="ORF">LTRI10_LOCUS16481</name>
</gene>
<dbReference type="Pfam" id="PF09778">
    <property type="entry name" value="Guanylate_cyc_2"/>
    <property type="match status" value="1"/>
</dbReference>
<evidence type="ECO:0008006" key="3">
    <source>
        <dbReference type="Google" id="ProtNLM"/>
    </source>
</evidence>
<dbReference type="Proteomes" id="UP001497516">
    <property type="component" value="Chromosome 3"/>
</dbReference>
<dbReference type="AlphaFoldDB" id="A0AAV2DMY5"/>
<keyword evidence="2" id="KW-1185">Reference proteome</keyword>
<reference evidence="1 2" key="1">
    <citation type="submission" date="2024-04" db="EMBL/GenBank/DDBJ databases">
        <authorList>
            <person name="Fracassetti M."/>
        </authorList>
    </citation>
    <scope>NUCLEOTIDE SEQUENCE [LARGE SCALE GENOMIC DNA]</scope>
</reference>
<name>A0AAV2DMY5_9ROSI</name>
<evidence type="ECO:0000313" key="1">
    <source>
        <dbReference type="EMBL" id="CAL1374632.1"/>
    </source>
</evidence>
<dbReference type="InterPro" id="IPR018616">
    <property type="entry name" value="GUCD1"/>
</dbReference>
<dbReference type="PANTHER" id="PTHR31400">
    <property type="entry name" value="GUANYLYL CYCLASE DOMAIN CONTAINING PROTEIN 1 GUCD1"/>
    <property type="match status" value="1"/>
</dbReference>
<protein>
    <recommendedName>
        <fullName evidence="3">Guanylyl cyclase</fullName>
    </recommendedName>
</protein>
<accession>A0AAV2DMY5</accession>
<proteinExistence type="predicted"/>
<evidence type="ECO:0000313" key="2">
    <source>
        <dbReference type="Proteomes" id="UP001497516"/>
    </source>
</evidence>
<dbReference type="EMBL" id="OZ034816">
    <property type="protein sequence ID" value="CAL1374632.1"/>
    <property type="molecule type" value="Genomic_DNA"/>
</dbReference>